<geneLocation type="plasmid" evidence="3 4">
    <name>pSCL4</name>
</geneLocation>
<dbReference type="GO" id="GO:0043190">
    <property type="term" value="C:ATP-binding cassette (ABC) transporter complex"/>
    <property type="evidence" value="ECO:0007669"/>
    <property type="project" value="InterPro"/>
</dbReference>
<keyword evidence="3" id="KW-0614">Plasmid</keyword>
<feature type="chain" id="PRO_5039338159" evidence="1">
    <location>
        <begin position="23"/>
        <end position="329"/>
    </location>
</feature>
<keyword evidence="1" id="KW-0732">Signal</keyword>
<proteinExistence type="predicted"/>
<dbReference type="eggNOG" id="COG1732">
    <property type="taxonomic scope" value="Bacteria"/>
</dbReference>
<dbReference type="Gene3D" id="3.40.190.10">
    <property type="entry name" value="Periplasmic binding protein-like II"/>
    <property type="match status" value="1"/>
</dbReference>
<keyword evidence="4" id="KW-1185">Reference proteome</keyword>
<dbReference type="InterPro" id="IPR007210">
    <property type="entry name" value="ABC_Gly_betaine_transp_sub-bd"/>
</dbReference>
<reference evidence="3 4" key="1">
    <citation type="journal article" date="2010" name="Genome Biol. Evol.">
        <title>The sequence of a 1.8-mb bacterial linear plasmid reveals a rich evolutionary reservoir of secondary metabolic pathways.</title>
        <authorList>
            <person name="Medema M.H."/>
            <person name="Trefzer A."/>
            <person name="Kovalchuk A."/>
            <person name="van den Berg M."/>
            <person name="Mueller U."/>
            <person name="Heijne W."/>
            <person name="Wu L."/>
            <person name="Alam M.T."/>
            <person name="Ronning C.M."/>
            <person name="Nierman W.C."/>
            <person name="Bovenberg R.A.L."/>
            <person name="Breitling R."/>
            <person name="Takano E."/>
        </authorList>
    </citation>
    <scope>NUCLEOTIDE SEQUENCE [LARGE SCALE GENOMIC DNA]</scope>
    <source>
        <strain evidence="4">ATCC 27064 / DSM 738 / JCM 4710 / NBRC 13307 / NCIMB 12785 / NRRL 3585 / VKM Ac-602</strain>
        <plasmid evidence="3">pSCL4</plasmid>
    </source>
</reference>
<evidence type="ECO:0000259" key="2">
    <source>
        <dbReference type="Pfam" id="PF04069"/>
    </source>
</evidence>
<feature type="domain" description="ABC-type glycine betaine transport system substrate-binding" evidence="2">
    <location>
        <begin position="54"/>
        <end position="324"/>
    </location>
</feature>
<dbReference type="SUPFAM" id="SSF53850">
    <property type="entry name" value="Periplasmic binding protein-like II"/>
    <property type="match status" value="1"/>
</dbReference>
<sequence length="329" mass="35021">MPLRRRTAGALAVLALPLLPVACSTHVTTDANSGATAAVGSGSIKADAALTGRTLTVSSKDFTESIVLGQITKLALQAAGAKVKDKTNIKGSANTRAALTSKEVDLYWDYTGTGWIIYLKHTDPVKGAAAQFKAVADEDRAKNGVRWLTPAPADNTFALAVLSAKARQWKLTSLSDFAAFARSRPADATVCLESEFSTRNDGWPGLIRAYGIDIPKSNIKLVDTGVVYTETAKGTTCNFGEVFATDGRITNLKLTTLEDDRQFFPVYNPALTLRTETADSYPSIGQIMAPIAARLDNATLRGLNAQVAVDGLPPDRVAEGWLKKNGFIG</sequence>
<evidence type="ECO:0000313" key="3">
    <source>
        <dbReference type="EMBL" id="EFG04485.2"/>
    </source>
</evidence>
<feature type="signal peptide" evidence="1">
    <location>
        <begin position="1"/>
        <end position="22"/>
    </location>
</feature>
<name>D5SKP2_STRCL</name>
<organism evidence="3 4">
    <name type="scientific">Streptomyces clavuligerus</name>
    <dbReference type="NCBI Taxonomy" id="1901"/>
    <lineage>
        <taxon>Bacteria</taxon>
        <taxon>Bacillati</taxon>
        <taxon>Actinomycetota</taxon>
        <taxon>Actinomycetes</taxon>
        <taxon>Kitasatosporales</taxon>
        <taxon>Streptomycetaceae</taxon>
        <taxon>Streptomyces</taxon>
    </lineage>
</organism>
<dbReference type="AlphaFoldDB" id="D5SKP2"/>
<evidence type="ECO:0000313" key="4">
    <source>
        <dbReference type="Proteomes" id="UP000002357"/>
    </source>
</evidence>
<accession>D5SKP2</accession>
<dbReference type="CDD" id="cd13611">
    <property type="entry name" value="PBP2_YehZ"/>
    <property type="match status" value="1"/>
</dbReference>
<dbReference type="EMBL" id="CM000914">
    <property type="protein sequence ID" value="EFG04485.2"/>
    <property type="molecule type" value="Genomic_DNA"/>
</dbReference>
<dbReference type="Proteomes" id="UP000002357">
    <property type="component" value="Plasmid pSCL4"/>
</dbReference>
<dbReference type="Gene3D" id="3.40.190.120">
    <property type="entry name" value="Osmoprotection protein (prox), domain 2"/>
    <property type="match status" value="1"/>
</dbReference>
<protein>
    <submittedName>
        <fullName evidence="3">Substrate-binding region of ABC-type glycine betaine transport system</fullName>
    </submittedName>
</protein>
<dbReference type="GO" id="GO:0022857">
    <property type="term" value="F:transmembrane transporter activity"/>
    <property type="evidence" value="ECO:0007669"/>
    <property type="project" value="InterPro"/>
</dbReference>
<gene>
    <name evidence="3" type="ORF">SCLAV_p0998</name>
</gene>
<dbReference type="RefSeq" id="WP_003963398.1">
    <property type="nucleotide sequence ID" value="NZ_JADANO010000003.1"/>
</dbReference>
<evidence type="ECO:0000256" key="1">
    <source>
        <dbReference type="SAM" id="SignalP"/>
    </source>
</evidence>
<dbReference type="Pfam" id="PF04069">
    <property type="entry name" value="OpuAC"/>
    <property type="match status" value="1"/>
</dbReference>